<dbReference type="PANTHER" id="PTHR43415">
    <property type="entry name" value="SPERMIDINE N(1)-ACETYLTRANSFERASE"/>
    <property type="match status" value="1"/>
</dbReference>
<dbReference type="RefSeq" id="WP_343790614.1">
    <property type="nucleotide sequence ID" value="NZ_BAAAFH010000022.1"/>
</dbReference>
<evidence type="ECO:0000313" key="3">
    <source>
        <dbReference type="Proteomes" id="UP001501126"/>
    </source>
</evidence>
<evidence type="ECO:0000259" key="1">
    <source>
        <dbReference type="PROSITE" id="PS51186"/>
    </source>
</evidence>
<dbReference type="PANTHER" id="PTHR43415:SF3">
    <property type="entry name" value="GNAT-FAMILY ACETYLTRANSFERASE"/>
    <property type="match status" value="1"/>
</dbReference>
<reference evidence="3" key="1">
    <citation type="journal article" date="2019" name="Int. J. Syst. Evol. Microbiol.">
        <title>The Global Catalogue of Microorganisms (GCM) 10K type strain sequencing project: providing services to taxonomists for standard genome sequencing and annotation.</title>
        <authorList>
            <consortium name="The Broad Institute Genomics Platform"/>
            <consortium name="The Broad Institute Genome Sequencing Center for Infectious Disease"/>
            <person name="Wu L."/>
            <person name="Ma J."/>
        </authorList>
    </citation>
    <scope>NUCLEOTIDE SEQUENCE [LARGE SCALE GENOMIC DNA]</scope>
    <source>
        <strain evidence="3">JCM 16083</strain>
    </source>
</reference>
<proteinExistence type="predicted"/>
<organism evidence="2 3">
    <name type="scientific">Wandonia haliotis</name>
    <dbReference type="NCBI Taxonomy" id="574963"/>
    <lineage>
        <taxon>Bacteria</taxon>
        <taxon>Pseudomonadati</taxon>
        <taxon>Bacteroidota</taxon>
        <taxon>Flavobacteriia</taxon>
        <taxon>Flavobacteriales</taxon>
        <taxon>Crocinitomicaceae</taxon>
        <taxon>Wandonia</taxon>
    </lineage>
</organism>
<accession>A0ABP3Y8P1</accession>
<comment type="caution">
    <text evidence="2">The sequence shown here is derived from an EMBL/GenBank/DDBJ whole genome shotgun (WGS) entry which is preliminary data.</text>
</comment>
<dbReference type="InterPro" id="IPR016181">
    <property type="entry name" value="Acyl_CoA_acyltransferase"/>
</dbReference>
<dbReference type="Gene3D" id="3.40.630.30">
    <property type="match status" value="1"/>
</dbReference>
<dbReference type="SUPFAM" id="SSF55729">
    <property type="entry name" value="Acyl-CoA N-acyltransferases (Nat)"/>
    <property type="match status" value="1"/>
</dbReference>
<keyword evidence="3" id="KW-1185">Reference proteome</keyword>
<dbReference type="Proteomes" id="UP001501126">
    <property type="component" value="Unassembled WGS sequence"/>
</dbReference>
<protein>
    <submittedName>
        <fullName evidence="2">GNAT family protein</fullName>
    </submittedName>
</protein>
<sequence>MLRLKGNNLVLESLTPETAELVRVWRNSEPIRRQMEYQSIISETDQIKWLNSVTNDENRYFLIRYNETPIGMIHLADIDRVQATAETGLFIGEVSYSGTGIALEASVLLLHFAFEELGLKKVYAKIKKGNQQAEDYNEFLGFMREGEYSLGFGKWKLTAENFRIKEPQLMKLLLLI</sequence>
<dbReference type="InterPro" id="IPR000182">
    <property type="entry name" value="GNAT_dom"/>
</dbReference>
<evidence type="ECO:0000313" key="2">
    <source>
        <dbReference type="EMBL" id="GAA0876876.1"/>
    </source>
</evidence>
<gene>
    <name evidence="2" type="ORF">GCM10009118_32860</name>
</gene>
<dbReference type="EMBL" id="BAAAFH010000022">
    <property type="protein sequence ID" value="GAA0876876.1"/>
    <property type="molecule type" value="Genomic_DNA"/>
</dbReference>
<name>A0ABP3Y8P1_9FLAO</name>
<dbReference type="Pfam" id="PF13302">
    <property type="entry name" value="Acetyltransf_3"/>
    <property type="match status" value="1"/>
</dbReference>
<feature type="domain" description="N-acetyltransferase" evidence="1">
    <location>
        <begin position="9"/>
        <end position="160"/>
    </location>
</feature>
<dbReference type="PROSITE" id="PS51186">
    <property type="entry name" value="GNAT"/>
    <property type="match status" value="1"/>
</dbReference>